<organism evidence="1 2">
    <name type="scientific">Malus baccata</name>
    <name type="common">Siberian crab apple</name>
    <name type="synonym">Pyrus baccata</name>
    <dbReference type="NCBI Taxonomy" id="106549"/>
    <lineage>
        <taxon>Eukaryota</taxon>
        <taxon>Viridiplantae</taxon>
        <taxon>Streptophyta</taxon>
        <taxon>Embryophyta</taxon>
        <taxon>Tracheophyta</taxon>
        <taxon>Spermatophyta</taxon>
        <taxon>Magnoliopsida</taxon>
        <taxon>eudicotyledons</taxon>
        <taxon>Gunneridae</taxon>
        <taxon>Pentapetalae</taxon>
        <taxon>rosids</taxon>
        <taxon>fabids</taxon>
        <taxon>Rosales</taxon>
        <taxon>Rosaceae</taxon>
        <taxon>Amygdaloideae</taxon>
        <taxon>Maleae</taxon>
        <taxon>Malus</taxon>
    </lineage>
</organism>
<evidence type="ECO:0000313" key="1">
    <source>
        <dbReference type="EMBL" id="TQD85117.1"/>
    </source>
</evidence>
<dbReference type="Proteomes" id="UP000315295">
    <property type="component" value="Unassembled WGS sequence"/>
</dbReference>
<dbReference type="AlphaFoldDB" id="A0A540LF61"/>
<protein>
    <submittedName>
        <fullName evidence="1">Uncharacterized protein</fullName>
    </submittedName>
</protein>
<proteinExistence type="predicted"/>
<feature type="non-terminal residue" evidence="1">
    <location>
        <position position="1"/>
    </location>
</feature>
<accession>A0A540LF61</accession>
<gene>
    <name evidence="1" type="ORF">C1H46_029401</name>
</gene>
<name>A0A540LF61_MALBA</name>
<comment type="caution">
    <text evidence="1">The sequence shown here is derived from an EMBL/GenBank/DDBJ whole genome shotgun (WGS) entry which is preliminary data.</text>
</comment>
<evidence type="ECO:0000313" key="2">
    <source>
        <dbReference type="Proteomes" id="UP000315295"/>
    </source>
</evidence>
<sequence>AAGGADAEGGATEALEGELALADEGAGITTGLGVKQPEDLDDQYTGRHVLIRLWPCIAPWR</sequence>
<keyword evidence="2" id="KW-1185">Reference proteome</keyword>
<dbReference type="EMBL" id="VIEB01000611">
    <property type="protein sequence ID" value="TQD85117.1"/>
    <property type="molecule type" value="Genomic_DNA"/>
</dbReference>
<reference evidence="1 2" key="1">
    <citation type="journal article" date="2019" name="G3 (Bethesda)">
        <title>Sequencing of a Wild Apple (Malus baccata) Genome Unravels the Differences Between Cultivated and Wild Apple Species Regarding Disease Resistance and Cold Tolerance.</title>
        <authorList>
            <person name="Chen X."/>
        </authorList>
    </citation>
    <scope>NUCLEOTIDE SEQUENCE [LARGE SCALE GENOMIC DNA]</scope>
    <source>
        <strain evidence="2">cv. Shandingzi</strain>
        <tissue evidence="1">Leaves</tissue>
    </source>
</reference>